<evidence type="ECO:0000313" key="3">
    <source>
        <dbReference type="Proteomes" id="UP000663870"/>
    </source>
</evidence>
<gene>
    <name evidence="2" type="ORF">JXQ802_LOCUS27805</name>
    <name evidence="1" type="ORF">PYM288_LOCUS18577</name>
</gene>
<comment type="caution">
    <text evidence="2">The sequence shown here is derived from an EMBL/GenBank/DDBJ whole genome shotgun (WGS) entry which is preliminary data.</text>
</comment>
<dbReference type="Proteomes" id="UP000663870">
    <property type="component" value="Unassembled WGS sequence"/>
</dbReference>
<proteinExistence type="predicted"/>
<organism evidence="2 3">
    <name type="scientific">Rotaria sordida</name>
    <dbReference type="NCBI Taxonomy" id="392033"/>
    <lineage>
        <taxon>Eukaryota</taxon>
        <taxon>Metazoa</taxon>
        <taxon>Spiralia</taxon>
        <taxon>Gnathifera</taxon>
        <taxon>Rotifera</taxon>
        <taxon>Eurotatoria</taxon>
        <taxon>Bdelloidea</taxon>
        <taxon>Philodinida</taxon>
        <taxon>Philodinidae</taxon>
        <taxon>Rotaria</taxon>
    </lineage>
</organism>
<dbReference type="EMBL" id="CAJNOH010000576">
    <property type="protein sequence ID" value="CAF1079161.1"/>
    <property type="molecule type" value="Genomic_DNA"/>
</dbReference>
<evidence type="ECO:0000313" key="2">
    <source>
        <dbReference type="EMBL" id="CAF1267369.1"/>
    </source>
</evidence>
<accession>A0A815B9D4</accession>
<name>A0A815B9D4_9BILA</name>
<protein>
    <submittedName>
        <fullName evidence="2">Uncharacterized protein</fullName>
    </submittedName>
</protein>
<keyword evidence="3" id="KW-1185">Reference proteome</keyword>
<evidence type="ECO:0000313" key="1">
    <source>
        <dbReference type="EMBL" id="CAF1079161.1"/>
    </source>
</evidence>
<dbReference type="EMBL" id="CAJNOL010001021">
    <property type="protein sequence ID" value="CAF1267369.1"/>
    <property type="molecule type" value="Genomic_DNA"/>
</dbReference>
<reference evidence="2" key="1">
    <citation type="submission" date="2021-02" db="EMBL/GenBank/DDBJ databases">
        <authorList>
            <person name="Nowell W R."/>
        </authorList>
    </citation>
    <scope>NUCLEOTIDE SEQUENCE</scope>
</reference>
<sequence length="272" mass="31362">MIPFLSYYILPTQAIVRKNLHIGNVKEDIETLLLALSPILYIFHQDIPKPHILHPNIIQNLAIKPETLKLLPLLGWSPNSVGEYCYCDTESLHEIAHRQEAAREFRKFYNELATVKNRQPNQLEHFLSIRIPVPFSSYSTLPAQSIVEANVRIGHVKQDIESLLRPLVPLLLISKPEIPKPTFLHLSIIQKLAMKPETLELLELFGYFPSGNGDYTLIDAKSKHEITQRTEAAWEFRRFYDELKKIKDDHVGVLEYYLSHSKSAIKATELCF</sequence>
<dbReference type="AlphaFoldDB" id="A0A815B9D4"/>
<dbReference type="Proteomes" id="UP000663854">
    <property type="component" value="Unassembled WGS sequence"/>
</dbReference>